<dbReference type="OrthoDB" id="1936594at2759"/>
<dbReference type="PANTHER" id="PTHR16193">
    <property type="entry name" value="TETRATRICOPEPTIDE REPEAT PROTEIN 27"/>
    <property type="match status" value="1"/>
</dbReference>
<evidence type="ECO:0000256" key="2">
    <source>
        <dbReference type="ARBA" id="ARBA00022803"/>
    </source>
</evidence>
<accession>A0A2Z6NLG3</accession>
<evidence type="ECO:0000313" key="4">
    <source>
        <dbReference type="EMBL" id="GAU36735.1"/>
    </source>
</evidence>
<name>A0A2Z6NLG3_TRISU</name>
<organism evidence="4 5">
    <name type="scientific">Trifolium subterraneum</name>
    <name type="common">Subterranean clover</name>
    <dbReference type="NCBI Taxonomy" id="3900"/>
    <lineage>
        <taxon>Eukaryota</taxon>
        <taxon>Viridiplantae</taxon>
        <taxon>Streptophyta</taxon>
        <taxon>Embryophyta</taxon>
        <taxon>Tracheophyta</taxon>
        <taxon>Spermatophyta</taxon>
        <taxon>Magnoliopsida</taxon>
        <taxon>eudicotyledons</taxon>
        <taxon>Gunneridae</taxon>
        <taxon>Pentapetalae</taxon>
        <taxon>rosids</taxon>
        <taxon>fabids</taxon>
        <taxon>Fabales</taxon>
        <taxon>Fabaceae</taxon>
        <taxon>Papilionoideae</taxon>
        <taxon>50 kb inversion clade</taxon>
        <taxon>NPAAA clade</taxon>
        <taxon>Hologalegina</taxon>
        <taxon>IRL clade</taxon>
        <taxon>Trifolieae</taxon>
        <taxon>Trifolium</taxon>
    </lineage>
</organism>
<evidence type="ECO:0000313" key="5">
    <source>
        <dbReference type="Proteomes" id="UP000242715"/>
    </source>
</evidence>
<sequence length="804" mass="90692">MSNFQPELAITRRYELRLIRCTLTPSPETTTLNPEPQTESTDDLIKQLLASIECGNYAEALTSQSSKLIFQLNHDSPPPESAEHFYSELVNRAESFITDASVSTVEQSHRVILVMCIAVAAFLGFTQCNFTGPLKGKELPRFPLPLVEFECAEWDIWARNYIMSDGSDLLGKFSNLQRILDERSSSLCDLLHAYMGEALQQFGTSEKVQSYWDTDLHDRESLAIVSLLHLEAGIMEYAYGRVDPCRTHFESAETAAGLQLSVTGVLGFRTVHQVEPKPQMVLVTHTGSSNSGDNRPLTGTGIQTHDGSNGGNNLCQHQASEESDILVIPKLLENTDDSKTRSQDMENGASVTSNLTSTQQAVILAYCLLIEKSSRHDELQRWDMAPYIEAIDSQHFSYFIIRCFCDILRIRWESMRSRTKERALLMMESLVKRICESSPEIPERIPFSYGVYMASIPALRKEYGELLVRCGLIGEAIKEFEDLELWDNLIHCYSLLEKKATAVELIRKRLSERPNDPRLWCSLGDTTNNDACYEKALEVSNNRSARAKRSLARSAYNRGDYETSKILWESAMSMNSMYPDGWFAFGAAALKARDVEKALDAFTRAVQLDPENGEAWNNIACLRNSWQLWENYSHVAVDVGNISQALEGAKMVLDMSNNKRVDTVLLERITNEVEKRLSASNSVPPVTTDDKPNTDQFCTVDSGSEHQEQIVKNGSEYGPDIWGLYAKWHRIKGDLMMCSEALLKQVRSLQGSDTWKDRDRFQKFAKASLELCKAQSFSDTQEFMDIQACLDEVKIKLQSNSIPS</sequence>
<dbReference type="PANTHER" id="PTHR16193:SF0">
    <property type="entry name" value="TETRATRICOPEPTIDE REPEAT PROTEIN 27"/>
    <property type="match status" value="1"/>
</dbReference>
<dbReference type="Proteomes" id="UP000242715">
    <property type="component" value="Unassembled WGS sequence"/>
</dbReference>
<protein>
    <submittedName>
        <fullName evidence="4">Uncharacterized protein</fullName>
    </submittedName>
</protein>
<dbReference type="InterPro" id="IPR019734">
    <property type="entry name" value="TPR_rpt"/>
</dbReference>
<dbReference type="SUPFAM" id="SSF48452">
    <property type="entry name" value="TPR-like"/>
    <property type="match status" value="1"/>
</dbReference>
<dbReference type="AlphaFoldDB" id="A0A2Z6NLG3"/>
<dbReference type="Gene3D" id="1.25.40.10">
    <property type="entry name" value="Tetratricopeptide repeat domain"/>
    <property type="match status" value="1"/>
</dbReference>
<keyword evidence="2 3" id="KW-0802">TPR repeat</keyword>
<keyword evidence="5" id="KW-1185">Reference proteome</keyword>
<dbReference type="PROSITE" id="PS50005">
    <property type="entry name" value="TPR"/>
    <property type="match status" value="1"/>
</dbReference>
<proteinExistence type="predicted"/>
<dbReference type="SMART" id="SM00028">
    <property type="entry name" value="TPR"/>
    <property type="match status" value="3"/>
</dbReference>
<dbReference type="InterPro" id="IPR013105">
    <property type="entry name" value="TPR_2"/>
</dbReference>
<dbReference type="InterPro" id="IPR044244">
    <property type="entry name" value="TTC27/Emw1"/>
</dbReference>
<keyword evidence="1" id="KW-0677">Repeat</keyword>
<evidence type="ECO:0000256" key="1">
    <source>
        <dbReference type="ARBA" id="ARBA00022737"/>
    </source>
</evidence>
<reference evidence="5" key="1">
    <citation type="journal article" date="2017" name="Front. Plant Sci.">
        <title>Climate Clever Clovers: New Paradigm to Reduce the Environmental Footprint of Ruminants by Breeding Low Methanogenic Forages Utilizing Haplotype Variation.</title>
        <authorList>
            <person name="Kaur P."/>
            <person name="Appels R."/>
            <person name="Bayer P.E."/>
            <person name="Keeble-Gagnere G."/>
            <person name="Wang J."/>
            <person name="Hirakawa H."/>
            <person name="Shirasawa K."/>
            <person name="Vercoe P."/>
            <person name="Stefanova K."/>
            <person name="Durmic Z."/>
            <person name="Nichols P."/>
            <person name="Revell C."/>
            <person name="Isobe S.N."/>
            <person name="Edwards D."/>
            <person name="Erskine W."/>
        </authorList>
    </citation>
    <scope>NUCLEOTIDE SEQUENCE [LARGE SCALE GENOMIC DNA]</scope>
    <source>
        <strain evidence="5">cv. Daliak</strain>
    </source>
</reference>
<evidence type="ECO:0000256" key="3">
    <source>
        <dbReference type="PROSITE-ProRule" id="PRU00339"/>
    </source>
</evidence>
<dbReference type="EMBL" id="DF973639">
    <property type="protein sequence ID" value="GAU36735.1"/>
    <property type="molecule type" value="Genomic_DNA"/>
</dbReference>
<gene>
    <name evidence="4" type="ORF">TSUD_318330</name>
</gene>
<feature type="repeat" description="TPR" evidence="3">
    <location>
        <begin position="579"/>
        <end position="612"/>
    </location>
</feature>
<dbReference type="InterPro" id="IPR011990">
    <property type="entry name" value="TPR-like_helical_dom_sf"/>
</dbReference>
<dbReference type="PROSITE" id="PS50293">
    <property type="entry name" value="TPR_REGION"/>
    <property type="match status" value="1"/>
</dbReference>
<dbReference type="Pfam" id="PF07719">
    <property type="entry name" value="TPR_2"/>
    <property type="match status" value="1"/>
</dbReference>